<proteinExistence type="predicted"/>
<keyword evidence="7" id="KW-1185">Reference proteome</keyword>
<dbReference type="InterPro" id="IPR058245">
    <property type="entry name" value="NreC/VraR/RcsB-like_REC"/>
</dbReference>
<sequence>MDKTIIIADDHPLCRAAIRAALKQILKSPTIHEAGSIAELLDLLAKGYKPNLILLDLQMPGAHGFSGLIFLREKYSEIPIAIISAHEDLQIVHKALQYGASGFIPKTASMEIMRIAIDKLITGNNWFPAEFISEIADTEIKSGITKIESQLATLTSQQFRVLGMISQGMLNKQIAFDLKISEATVKVHITAILKKLNVQNRTQAVIAIKELEVNPLLTTNVETDE</sequence>
<gene>
    <name evidence="6" type="ORF">QS748_07490</name>
</gene>
<dbReference type="GO" id="GO:0000160">
    <property type="term" value="P:phosphorelay signal transduction system"/>
    <property type="evidence" value="ECO:0007669"/>
    <property type="project" value="InterPro"/>
</dbReference>
<dbReference type="Proteomes" id="UP001178148">
    <property type="component" value="Unassembled WGS sequence"/>
</dbReference>
<dbReference type="SUPFAM" id="SSF46894">
    <property type="entry name" value="C-terminal effector domain of the bipartite response regulators"/>
    <property type="match status" value="1"/>
</dbReference>
<evidence type="ECO:0000313" key="6">
    <source>
        <dbReference type="EMBL" id="MDP0589032.1"/>
    </source>
</evidence>
<dbReference type="PANTHER" id="PTHR45566:SF1">
    <property type="entry name" value="HTH-TYPE TRANSCRIPTIONAL REGULATOR YHJB-RELATED"/>
    <property type="match status" value="1"/>
</dbReference>
<name>A0AA90SD99_9GAMM</name>
<dbReference type="PROSITE" id="PS00622">
    <property type="entry name" value="HTH_LUXR_1"/>
    <property type="match status" value="1"/>
</dbReference>
<dbReference type="GO" id="GO:0003677">
    <property type="term" value="F:DNA binding"/>
    <property type="evidence" value="ECO:0007669"/>
    <property type="project" value="UniProtKB-KW"/>
</dbReference>
<dbReference type="PROSITE" id="PS50043">
    <property type="entry name" value="HTH_LUXR_2"/>
    <property type="match status" value="1"/>
</dbReference>
<feature type="modified residue" description="4-aspartylphosphate" evidence="3">
    <location>
        <position position="56"/>
    </location>
</feature>
<keyword evidence="2" id="KW-0238">DNA-binding</keyword>
<dbReference type="CDD" id="cd17535">
    <property type="entry name" value="REC_NarL-like"/>
    <property type="match status" value="1"/>
</dbReference>
<evidence type="ECO:0000256" key="1">
    <source>
        <dbReference type="ARBA" id="ARBA00022553"/>
    </source>
</evidence>
<reference evidence="6 7" key="1">
    <citation type="journal article" date="2023" name="bioRxiv">
        <title>An intranuclear bacterial parasite of deep-sea mussels expresses apoptosis inhibitors acquired from its host.</title>
        <authorList>
            <person name="Gonzalez Porras M.A."/>
            <person name="Assie A."/>
            <person name="Tietjen M."/>
            <person name="Violette M."/>
            <person name="Kleiner M."/>
            <person name="Gruber-Vodicka H."/>
            <person name="Dubilier N."/>
            <person name="Leisch N."/>
        </authorList>
    </citation>
    <scope>NUCLEOTIDE SEQUENCE [LARGE SCALE GENOMIC DNA]</scope>
    <source>
        <strain evidence="6">IAP13</strain>
    </source>
</reference>
<dbReference type="InterPro" id="IPR000792">
    <property type="entry name" value="Tscrpt_reg_LuxR_C"/>
</dbReference>
<organism evidence="6 7">
    <name type="scientific">Candidatus Endonucleibacter bathymodioli</name>
    <dbReference type="NCBI Taxonomy" id="539814"/>
    <lineage>
        <taxon>Bacteria</taxon>
        <taxon>Pseudomonadati</taxon>
        <taxon>Pseudomonadota</taxon>
        <taxon>Gammaproteobacteria</taxon>
        <taxon>Oceanospirillales</taxon>
        <taxon>Endozoicomonadaceae</taxon>
        <taxon>Candidatus Endonucleibacter</taxon>
    </lineage>
</organism>
<dbReference type="InterPro" id="IPR016032">
    <property type="entry name" value="Sig_transdc_resp-reg_C-effctor"/>
</dbReference>
<keyword evidence="1 3" id="KW-0597">Phosphoprotein</keyword>
<dbReference type="InterPro" id="IPR011006">
    <property type="entry name" value="CheY-like_superfamily"/>
</dbReference>
<evidence type="ECO:0000313" key="7">
    <source>
        <dbReference type="Proteomes" id="UP001178148"/>
    </source>
</evidence>
<dbReference type="InterPro" id="IPR051015">
    <property type="entry name" value="EvgA-like"/>
</dbReference>
<dbReference type="SMART" id="SM00448">
    <property type="entry name" value="REC"/>
    <property type="match status" value="1"/>
</dbReference>
<accession>A0AA90SD99</accession>
<dbReference type="PROSITE" id="PS50110">
    <property type="entry name" value="RESPONSE_REGULATORY"/>
    <property type="match status" value="1"/>
</dbReference>
<comment type="caution">
    <text evidence="6">The sequence shown here is derived from an EMBL/GenBank/DDBJ whole genome shotgun (WGS) entry which is preliminary data.</text>
</comment>
<protein>
    <submittedName>
        <fullName evidence="6">Response regulator transcription factor</fullName>
    </submittedName>
</protein>
<evidence type="ECO:0000259" key="5">
    <source>
        <dbReference type="PROSITE" id="PS50110"/>
    </source>
</evidence>
<dbReference type="PANTHER" id="PTHR45566">
    <property type="entry name" value="HTH-TYPE TRANSCRIPTIONAL REGULATOR YHJB-RELATED"/>
    <property type="match status" value="1"/>
</dbReference>
<dbReference type="Pfam" id="PF00196">
    <property type="entry name" value="GerE"/>
    <property type="match status" value="1"/>
</dbReference>
<evidence type="ECO:0000256" key="3">
    <source>
        <dbReference type="PROSITE-ProRule" id="PRU00169"/>
    </source>
</evidence>
<feature type="domain" description="HTH luxR-type" evidence="4">
    <location>
        <begin position="147"/>
        <end position="212"/>
    </location>
</feature>
<dbReference type="CDD" id="cd06170">
    <property type="entry name" value="LuxR_C_like"/>
    <property type="match status" value="1"/>
</dbReference>
<dbReference type="Gene3D" id="3.40.50.2300">
    <property type="match status" value="1"/>
</dbReference>
<dbReference type="EMBL" id="JASXSV010000009">
    <property type="protein sequence ID" value="MDP0589032.1"/>
    <property type="molecule type" value="Genomic_DNA"/>
</dbReference>
<evidence type="ECO:0000259" key="4">
    <source>
        <dbReference type="PROSITE" id="PS50043"/>
    </source>
</evidence>
<dbReference type="GO" id="GO:0006355">
    <property type="term" value="P:regulation of DNA-templated transcription"/>
    <property type="evidence" value="ECO:0007669"/>
    <property type="project" value="InterPro"/>
</dbReference>
<dbReference type="Pfam" id="PF00072">
    <property type="entry name" value="Response_reg"/>
    <property type="match status" value="1"/>
</dbReference>
<evidence type="ECO:0000256" key="2">
    <source>
        <dbReference type="ARBA" id="ARBA00023125"/>
    </source>
</evidence>
<dbReference type="SMART" id="SM00421">
    <property type="entry name" value="HTH_LUXR"/>
    <property type="match status" value="1"/>
</dbReference>
<feature type="domain" description="Response regulatory" evidence="5">
    <location>
        <begin position="4"/>
        <end position="121"/>
    </location>
</feature>
<dbReference type="PRINTS" id="PR00038">
    <property type="entry name" value="HTHLUXR"/>
</dbReference>
<dbReference type="AlphaFoldDB" id="A0AA90SD99"/>
<dbReference type="InterPro" id="IPR001789">
    <property type="entry name" value="Sig_transdc_resp-reg_receiver"/>
</dbReference>
<dbReference type="SUPFAM" id="SSF52172">
    <property type="entry name" value="CheY-like"/>
    <property type="match status" value="1"/>
</dbReference>